<evidence type="ECO:0000256" key="2">
    <source>
        <dbReference type="ARBA" id="ARBA00022540"/>
    </source>
</evidence>
<feature type="region of interest" description="Disordered" evidence="4">
    <location>
        <begin position="598"/>
        <end position="632"/>
    </location>
</feature>
<protein>
    <recommendedName>
        <fullName evidence="7">Eukaryotic translation initiation factor 3 30 kDa subunit</fullName>
    </recommendedName>
</protein>
<evidence type="ECO:0000256" key="3">
    <source>
        <dbReference type="ARBA" id="ARBA00022917"/>
    </source>
</evidence>
<evidence type="ECO:0000256" key="4">
    <source>
        <dbReference type="SAM" id="MobiDB-lite"/>
    </source>
</evidence>
<keyword evidence="1" id="KW-0963">Cytoplasm</keyword>
<sequence>MPTEKAPKKTAAKMAEKKWNIVEDLKEAPLDPVEKTLSAELVEEADYKSTEELFGKTGDGNTLGNFIPQYESDFTEYAELVEQKLRPYEKSYHYIGLLKAVMRLSMVSLKGSDAKDVALYVTEIANEKIKVEKEANAEKKTEDEPVPSFLKKDNKRKSNWDDEDLDDNDVKDSWEEEEEEEEEEDEPAPAPKTEPMPTEKAPKKTAAKSVEKKGKSVSSVTATANENINVEKEANAGKKKTAEAVGNTNSNLNDEQVEVEQGEAEQDCSSDEDCWDNPSMEWLLEDKGLKMVLVEILVRLPAEDLARYKLGTTKYVESPDDIWILNPITGNAIDLPFPDSPVDVTVFDSVTLAFWCDSVTGGYKVVKITSKCDPDSKTYSISSRPVVSNSVELWDSSYPDIWSTIHMAFDRPFHHAYGWVTRCDAVIGMHCYCIMSYSKGLGAFILSFNMKTLVLEQISLPNISTPGDTLHEYLADDYKANFFGANWDGNFALGKKGFYEMETPSEDDMAIVDHKLFAIWLRLVAAGCSDSVDDYSYSFNEFQISWQDLDIRSSDDEIDKDLAHTYAESVDDFVGSLLTIDGFEPFIPEDEDFMFIRPSESVGNTNPNQNDEQVEVEQGEEEQDCSSDKDYW</sequence>
<keyword evidence="6" id="KW-1185">Reference proteome</keyword>
<dbReference type="Pfam" id="PF08597">
    <property type="entry name" value="eIF3_subunit"/>
    <property type="match status" value="1"/>
</dbReference>
<comment type="caution">
    <text evidence="5">The sequence shown here is derived from an EMBL/GenBank/DDBJ whole genome shotgun (WGS) entry which is preliminary data.</text>
</comment>
<accession>A0ABD3C659</accession>
<evidence type="ECO:0008006" key="7">
    <source>
        <dbReference type="Google" id="ProtNLM"/>
    </source>
</evidence>
<feature type="compositionally biased region" description="Basic and acidic residues" evidence="4">
    <location>
        <begin position="133"/>
        <end position="143"/>
    </location>
</feature>
<dbReference type="Gene3D" id="1.10.246.60">
    <property type="entry name" value="Eukaryotic translation initiation factor 3 like domains"/>
    <property type="match status" value="1"/>
</dbReference>
<name>A0ABD3C659_9LAMI</name>
<feature type="region of interest" description="Disordered" evidence="4">
    <location>
        <begin position="133"/>
        <end position="250"/>
    </location>
</feature>
<evidence type="ECO:0000313" key="6">
    <source>
        <dbReference type="Proteomes" id="UP001632038"/>
    </source>
</evidence>
<feature type="compositionally biased region" description="Acidic residues" evidence="4">
    <location>
        <begin position="612"/>
        <end position="625"/>
    </location>
</feature>
<evidence type="ECO:0000256" key="1">
    <source>
        <dbReference type="ARBA" id="ARBA00022490"/>
    </source>
</evidence>
<gene>
    <name evidence="5" type="ORF">CASFOL_031725</name>
</gene>
<dbReference type="PANTHER" id="PTHR21681">
    <property type="entry name" value="EUKARYOTIC TRANSLATION INITIATION FACTOR 3 SUBUNIT J"/>
    <property type="match status" value="1"/>
</dbReference>
<feature type="compositionally biased region" description="Basic and acidic residues" evidence="4">
    <location>
        <begin position="229"/>
        <end position="242"/>
    </location>
</feature>
<proteinExistence type="predicted"/>
<dbReference type="InterPro" id="IPR013906">
    <property type="entry name" value="eIF3j"/>
</dbReference>
<keyword evidence="2" id="KW-0396">Initiation factor</keyword>
<keyword evidence="3" id="KW-0648">Protein biosynthesis</keyword>
<dbReference type="AlphaFoldDB" id="A0ABD3C659"/>
<reference evidence="6" key="1">
    <citation type="journal article" date="2024" name="IScience">
        <title>Strigolactones Initiate the Formation of Haustorium-like Structures in Castilleja.</title>
        <authorList>
            <person name="Buerger M."/>
            <person name="Peterson D."/>
            <person name="Chory J."/>
        </authorList>
    </citation>
    <scope>NUCLEOTIDE SEQUENCE [LARGE SCALE GENOMIC DNA]</scope>
</reference>
<feature type="compositionally biased region" description="Acidic residues" evidence="4">
    <location>
        <begin position="174"/>
        <end position="187"/>
    </location>
</feature>
<evidence type="ECO:0000313" key="5">
    <source>
        <dbReference type="EMBL" id="KAL3625057.1"/>
    </source>
</evidence>
<dbReference type="EMBL" id="JAVIJP010000053">
    <property type="protein sequence ID" value="KAL3625057.1"/>
    <property type="molecule type" value="Genomic_DNA"/>
</dbReference>
<dbReference type="InterPro" id="IPR023194">
    <property type="entry name" value="eIF3-like_dom_sf"/>
</dbReference>
<dbReference type="PANTHER" id="PTHR21681:SF0">
    <property type="entry name" value="EUKARYOTIC TRANSLATION INITIATION FACTOR 3 SUBUNIT J"/>
    <property type="match status" value="1"/>
</dbReference>
<organism evidence="5 6">
    <name type="scientific">Castilleja foliolosa</name>
    <dbReference type="NCBI Taxonomy" id="1961234"/>
    <lineage>
        <taxon>Eukaryota</taxon>
        <taxon>Viridiplantae</taxon>
        <taxon>Streptophyta</taxon>
        <taxon>Embryophyta</taxon>
        <taxon>Tracheophyta</taxon>
        <taxon>Spermatophyta</taxon>
        <taxon>Magnoliopsida</taxon>
        <taxon>eudicotyledons</taxon>
        <taxon>Gunneridae</taxon>
        <taxon>Pentapetalae</taxon>
        <taxon>asterids</taxon>
        <taxon>lamiids</taxon>
        <taxon>Lamiales</taxon>
        <taxon>Orobanchaceae</taxon>
        <taxon>Pedicularideae</taxon>
        <taxon>Castillejinae</taxon>
        <taxon>Castilleja</taxon>
    </lineage>
</organism>
<feature type="compositionally biased region" description="Basic and acidic residues" evidence="4">
    <location>
        <begin position="150"/>
        <end position="160"/>
    </location>
</feature>
<dbReference type="GO" id="GO:0003743">
    <property type="term" value="F:translation initiation factor activity"/>
    <property type="evidence" value="ECO:0007669"/>
    <property type="project" value="UniProtKB-KW"/>
</dbReference>
<dbReference type="Proteomes" id="UP001632038">
    <property type="component" value="Unassembled WGS sequence"/>
</dbReference>